<keyword evidence="15" id="KW-1185">Reference proteome</keyword>
<dbReference type="EMBL" id="ULHB01000112">
    <property type="protein sequence ID" value="SYW82480.1"/>
    <property type="molecule type" value="Genomic_DNA"/>
</dbReference>
<evidence type="ECO:0000256" key="4">
    <source>
        <dbReference type="ARBA" id="ARBA00022801"/>
    </source>
</evidence>
<feature type="signal peptide" evidence="9">
    <location>
        <begin position="1"/>
        <end position="23"/>
    </location>
</feature>
<feature type="region of interest" description="Disordered" evidence="10">
    <location>
        <begin position="658"/>
        <end position="689"/>
    </location>
</feature>
<evidence type="ECO:0000256" key="1">
    <source>
        <dbReference type="ARBA" id="ARBA00008780"/>
    </source>
</evidence>
<name>A0A1K0FZ93_9BASI</name>
<evidence type="ECO:0000256" key="10">
    <source>
        <dbReference type="SAM" id="MobiDB-lite"/>
    </source>
</evidence>
<evidence type="ECO:0000256" key="3">
    <source>
        <dbReference type="ARBA" id="ARBA00022729"/>
    </source>
</evidence>
<dbReference type="PROSITE" id="PS51210">
    <property type="entry name" value="PLA2C"/>
    <property type="match status" value="1"/>
</dbReference>
<dbReference type="InterPro" id="IPR002642">
    <property type="entry name" value="LysoPLipase_cat_dom"/>
</dbReference>
<dbReference type="Proteomes" id="UP000179920">
    <property type="component" value="Chromosome III"/>
</dbReference>
<dbReference type="EMBL" id="LT558119">
    <property type="protein sequence ID" value="SAM76604.1"/>
    <property type="molecule type" value="Genomic_DNA"/>
</dbReference>
<dbReference type="Gene3D" id="3.40.1090.10">
    <property type="entry name" value="Cytosolic phospholipase A2 catalytic domain"/>
    <property type="match status" value="1"/>
</dbReference>
<reference evidence="14" key="2">
    <citation type="submission" date="2016-04" db="EMBL/GenBank/DDBJ databases">
        <authorList>
            <person name="Guldener U."/>
            <person name="Guldener U."/>
        </authorList>
    </citation>
    <scope>NUCLEOTIDE SEQUENCE [LARGE SCALE GENOMIC DNA]</scope>
    <source>
        <strain evidence="14">UB2112</strain>
    </source>
</reference>
<protein>
    <recommendedName>
        <fullName evidence="2 9">Lysophospholipase</fullName>
        <ecNumber evidence="2 9">3.1.1.5</ecNumber>
    </recommendedName>
</protein>
<dbReference type="PANTHER" id="PTHR10728">
    <property type="entry name" value="CYTOSOLIC PHOSPHOLIPASE A2"/>
    <property type="match status" value="1"/>
</dbReference>
<dbReference type="SUPFAM" id="SSF52151">
    <property type="entry name" value="FabD/lysophospholipase-like"/>
    <property type="match status" value="1"/>
</dbReference>
<evidence type="ECO:0000313" key="15">
    <source>
        <dbReference type="Proteomes" id="UP000658997"/>
    </source>
</evidence>
<keyword evidence="7" id="KW-0325">Glycoprotein</keyword>
<dbReference type="Proteomes" id="UP000658997">
    <property type="component" value="Unassembled WGS sequence"/>
</dbReference>
<evidence type="ECO:0000256" key="9">
    <source>
        <dbReference type="RuleBase" id="RU362103"/>
    </source>
</evidence>
<dbReference type="GO" id="GO:0004623">
    <property type="term" value="F:phospholipase A2 activity"/>
    <property type="evidence" value="ECO:0007669"/>
    <property type="project" value="TreeGrafter"/>
</dbReference>
<dbReference type="FunFam" id="3.40.1090.10:FF:000010">
    <property type="entry name" value="Lysophospholipase"/>
    <property type="match status" value="1"/>
</dbReference>
<evidence type="ECO:0000259" key="11">
    <source>
        <dbReference type="PROSITE" id="PS51210"/>
    </source>
</evidence>
<comment type="similarity">
    <text evidence="1 9">Belongs to the lysophospholipase family.</text>
</comment>
<keyword evidence="5 8" id="KW-0442">Lipid degradation</keyword>
<evidence type="ECO:0000256" key="5">
    <source>
        <dbReference type="ARBA" id="ARBA00022963"/>
    </source>
</evidence>
<evidence type="ECO:0000256" key="6">
    <source>
        <dbReference type="ARBA" id="ARBA00023098"/>
    </source>
</evidence>
<feature type="domain" description="PLA2c" evidence="11">
    <location>
        <begin position="90"/>
        <end position="639"/>
    </location>
</feature>
<evidence type="ECO:0000256" key="7">
    <source>
        <dbReference type="ARBA" id="ARBA00023180"/>
    </source>
</evidence>
<evidence type="ECO:0000313" key="13">
    <source>
        <dbReference type="EMBL" id="SYW82480.1"/>
    </source>
</evidence>
<dbReference type="GO" id="GO:0005829">
    <property type="term" value="C:cytosol"/>
    <property type="evidence" value="ECO:0007669"/>
    <property type="project" value="TreeGrafter"/>
</dbReference>
<organism evidence="12 14">
    <name type="scientific">Ustilago bromivora</name>
    <dbReference type="NCBI Taxonomy" id="307758"/>
    <lineage>
        <taxon>Eukaryota</taxon>
        <taxon>Fungi</taxon>
        <taxon>Dikarya</taxon>
        <taxon>Basidiomycota</taxon>
        <taxon>Ustilaginomycotina</taxon>
        <taxon>Ustilaginomycetes</taxon>
        <taxon>Ustilaginales</taxon>
        <taxon>Ustilaginaceae</taxon>
        <taxon>Ustilago</taxon>
    </lineage>
</organism>
<dbReference type="InterPro" id="IPR016035">
    <property type="entry name" value="Acyl_Trfase/lysoPLipase"/>
</dbReference>
<gene>
    <name evidence="13" type="ORF">UBRO2_04602</name>
    <name evidence="12" type="ORF">UBRO_01564</name>
</gene>
<dbReference type="EC" id="3.1.1.5" evidence="2 9"/>
<dbReference type="AlphaFoldDB" id="A0A1K0FZ93"/>
<dbReference type="GO" id="GO:0004622">
    <property type="term" value="F:phosphatidylcholine lysophospholipase activity"/>
    <property type="evidence" value="ECO:0007669"/>
    <property type="project" value="UniProtKB-EC"/>
</dbReference>
<reference evidence="13" key="3">
    <citation type="submission" date="2018-08" db="EMBL/GenBank/DDBJ databases">
        <authorList>
            <person name="Guldener U."/>
        </authorList>
    </citation>
    <scope>NUCLEOTIDE SEQUENCE</scope>
    <source>
        <strain evidence="13">UB2</strain>
    </source>
</reference>
<dbReference type="PANTHER" id="PTHR10728:SF33">
    <property type="entry name" value="LYSOPHOSPHOLIPASE 1-RELATED"/>
    <property type="match status" value="1"/>
</dbReference>
<accession>A0A1K0FZ93</accession>
<feature type="region of interest" description="Disordered" evidence="10">
    <location>
        <begin position="72"/>
        <end position="101"/>
    </location>
</feature>
<feature type="compositionally biased region" description="Low complexity" evidence="10">
    <location>
        <begin position="675"/>
        <end position="689"/>
    </location>
</feature>
<reference evidence="12" key="1">
    <citation type="submission" date="2016-04" db="EMBL/GenBank/DDBJ databases">
        <authorList>
            <person name="Evans L.H."/>
            <person name="Alamgir A."/>
            <person name="Owens N."/>
            <person name="Weber N.D."/>
            <person name="Virtaneva K."/>
            <person name="Barbian K."/>
            <person name="Babar A."/>
            <person name="Rosenke K."/>
        </authorList>
    </citation>
    <scope>NUCLEOTIDE SEQUENCE</scope>
    <source>
        <strain evidence="12">UB2112</strain>
    </source>
</reference>
<proteinExistence type="inferred from homology"/>
<evidence type="ECO:0000256" key="2">
    <source>
        <dbReference type="ARBA" id="ARBA00013274"/>
    </source>
</evidence>
<sequence>MKLPLVSTMLSLALTASTVVVHAYPSIPSELDGESIARISKLSREERVKFAEHLLEVRIAYEYEKQQIARRDGLHRRASPSGSFAPANMPCPNTTSQQGPGFIRPAHTKQLSTAEEEYITRRRTSTRDGWAQWLINSAKLDSVLPGGASNYTSSEDRLPRLGFALSGGGLRAMLVGSGTLQGFDGRNETSNQRGTGGLLQLAEYVAGLSGGSWATASLSMNNWATTQSLKDNVWNLASNLIVPSDGKVSFYASIVAAVAGKRTEGYQTSLTDYFGLSIADKILNGSTYGNKFSVEWSDVKNTSSFTDASMPFPITIADEREPGELIIPRNTTIWEFNPYEFGSWNPNVSAFIPIEILGSSLDNGRSVLPDGQCVGGYQTVAWVTGTSATLFSSLYLTLFTNSSDSLIVDALKEIAQAVSNEQNDVSLIPSPFYGYTSNGNVEVTNLCNITLVNGGLDNENVPLWPLVEPARDMDAIISIDSSADITNWPNASALYQTSLRAQFPTYSAYPFPVMPDTNTVINRGLNTRPVFYGCNANINVTNADSAFNNTKTPVIIYVPSYPYLALANTSTFKLDYSDRQAQGVIDNSVDVATLGGRDNQWPTCLACALMQRGFERSNTPRPEVCTQCMNKWCWDGVTNTTSPSLAYSPPIGVPEFVTSNGTLQQTPPYTGGNGSNSQAGDASSQSDSSSNAALAGLKASTQIAGLRGMTGLLAAGLALL</sequence>
<keyword evidence="4 8" id="KW-0378">Hydrolase</keyword>
<comment type="catalytic activity">
    <reaction evidence="9">
        <text>a 1-acyl-sn-glycero-3-phosphocholine + H2O = sn-glycerol 3-phosphocholine + a fatty acid + H(+)</text>
        <dbReference type="Rhea" id="RHEA:15177"/>
        <dbReference type="ChEBI" id="CHEBI:15377"/>
        <dbReference type="ChEBI" id="CHEBI:15378"/>
        <dbReference type="ChEBI" id="CHEBI:16870"/>
        <dbReference type="ChEBI" id="CHEBI:28868"/>
        <dbReference type="ChEBI" id="CHEBI:58168"/>
        <dbReference type="EC" id="3.1.1.5"/>
    </reaction>
</comment>
<feature type="compositionally biased region" description="Polar residues" evidence="10">
    <location>
        <begin position="658"/>
        <end position="668"/>
    </location>
</feature>
<feature type="chain" id="PRO_5039738571" description="Lysophospholipase" evidence="9">
    <location>
        <begin position="24"/>
        <end position="720"/>
    </location>
</feature>
<evidence type="ECO:0000313" key="14">
    <source>
        <dbReference type="Proteomes" id="UP000179920"/>
    </source>
</evidence>
<keyword evidence="6 8" id="KW-0443">Lipid metabolism</keyword>
<evidence type="ECO:0000313" key="12">
    <source>
        <dbReference type="EMBL" id="SAM76604.1"/>
    </source>
</evidence>
<dbReference type="Pfam" id="PF01735">
    <property type="entry name" value="PLA2_B"/>
    <property type="match status" value="1"/>
</dbReference>
<dbReference type="GO" id="GO:0046475">
    <property type="term" value="P:glycerophospholipid catabolic process"/>
    <property type="evidence" value="ECO:0007669"/>
    <property type="project" value="TreeGrafter"/>
</dbReference>
<keyword evidence="3 9" id="KW-0732">Signal</keyword>
<evidence type="ECO:0000256" key="8">
    <source>
        <dbReference type="PROSITE-ProRule" id="PRU00555"/>
    </source>
</evidence>
<dbReference type="OrthoDB" id="4084751at2759"/>
<dbReference type="SMART" id="SM00022">
    <property type="entry name" value="PLAc"/>
    <property type="match status" value="1"/>
</dbReference>